<keyword evidence="3 6" id="KW-0223">Dioxygenase</keyword>
<keyword evidence="5" id="KW-0408">Iron</keyword>
<name>A0ABT1QXT6_9GAMM</name>
<dbReference type="PANTHER" id="PTHR12918:SF1">
    <property type="entry name" value="CYSTEINE DIOXYGENASE TYPE 1"/>
    <property type="match status" value="1"/>
</dbReference>
<dbReference type="GO" id="GO:0051213">
    <property type="term" value="F:dioxygenase activity"/>
    <property type="evidence" value="ECO:0007669"/>
    <property type="project" value="UniProtKB-KW"/>
</dbReference>
<dbReference type="InterPro" id="IPR011051">
    <property type="entry name" value="RmlC_Cupin_sf"/>
</dbReference>
<dbReference type="EMBL" id="JANFQO010000025">
    <property type="protein sequence ID" value="MCQ4167097.1"/>
    <property type="molecule type" value="Genomic_DNA"/>
</dbReference>
<dbReference type="Proteomes" id="UP001165498">
    <property type="component" value="Unassembled WGS sequence"/>
</dbReference>
<gene>
    <name evidence="6" type="ORF">NM961_20470</name>
</gene>
<accession>A0ABT1QXT6</accession>
<comment type="similarity">
    <text evidence="1">Belongs to the cysteine dioxygenase family.</text>
</comment>
<comment type="caution">
    <text evidence="6">The sequence shown here is derived from an EMBL/GenBank/DDBJ whole genome shotgun (WGS) entry which is preliminary data.</text>
</comment>
<keyword evidence="4" id="KW-0560">Oxidoreductase</keyword>
<evidence type="ECO:0000256" key="2">
    <source>
        <dbReference type="ARBA" id="ARBA00022723"/>
    </source>
</evidence>
<keyword evidence="7" id="KW-1185">Reference proteome</keyword>
<dbReference type="Pfam" id="PF05995">
    <property type="entry name" value="CDO_I"/>
    <property type="match status" value="1"/>
</dbReference>
<dbReference type="InterPro" id="IPR014710">
    <property type="entry name" value="RmlC-like_jellyroll"/>
</dbReference>
<keyword evidence="2" id="KW-0479">Metal-binding</keyword>
<dbReference type="RefSeq" id="WP_255916285.1">
    <property type="nucleotide sequence ID" value="NZ_JANFQO010000025.1"/>
</dbReference>
<evidence type="ECO:0000256" key="1">
    <source>
        <dbReference type="ARBA" id="ARBA00006622"/>
    </source>
</evidence>
<evidence type="ECO:0000313" key="6">
    <source>
        <dbReference type="EMBL" id="MCQ4167097.1"/>
    </source>
</evidence>
<organism evidence="6 7">
    <name type="scientific">Tahibacter harae</name>
    <dbReference type="NCBI Taxonomy" id="2963937"/>
    <lineage>
        <taxon>Bacteria</taxon>
        <taxon>Pseudomonadati</taxon>
        <taxon>Pseudomonadota</taxon>
        <taxon>Gammaproteobacteria</taxon>
        <taxon>Lysobacterales</taxon>
        <taxon>Rhodanobacteraceae</taxon>
        <taxon>Tahibacter</taxon>
    </lineage>
</organism>
<reference evidence="6" key="1">
    <citation type="submission" date="2022-07" db="EMBL/GenBank/DDBJ databases">
        <title>Tahibacter sp., a new gammaproteobacterium isolated from the silt sample collected at pig farm.</title>
        <authorList>
            <person name="Chen H."/>
        </authorList>
    </citation>
    <scope>NUCLEOTIDE SEQUENCE</scope>
    <source>
        <strain evidence="6">P2K</strain>
    </source>
</reference>
<evidence type="ECO:0000256" key="5">
    <source>
        <dbReference type="ARBA" id="ARBA00023004"/>
    </source>
</evidence>
<dbReference type="Gene3D" id="2.60.120.10">
    <property type="entry name" value="Jelly Rolls"/>
    <property type="match status" value="1"/>
</dbReference>
<dbReference type="InterPro" id="IPR010300">
    <property type="entry name" value="CDO_1"/>
</dbReference>
<dbReference type="PANTHER" id="PTHR12918">
    <property type="entry name" value="CYSTEINE DIOXYGENASE"/>
    <property type="match status" value="1"/>
</dbReference>
<sequence length="193" mass="21963">MLTLQFPGAERLVAALDQAICRDCPTEITDQLRHTLCRLIRDPEVKLPDCVFEPVGDHYARRELYRSEDHGYTVIAMTWGPGQGTPIHDHAGMWCVEGVWHGLLEITPYELTAQQDEERFRFESRGTMIAGAGSAGSLIPPHEYHTIMNPSDNDVAVSLHIYRGPMTSCSVFRPLQDSWYQRDQRQLSLDQTH</sequence>
<protein>
    <submittedName>
        <fullName evidence="6">Cysteine dioxygenase family protein</fullName>
    </submittedName>
</protein>
<evidence type="ECO:0000313" key="7">
    <source>
        <dbReference type="Proteomes" id="UP001165498"/>
    </source>
</evidence>
<evidence type="ECO:0000256" key="4">
    <source>
        <dbReference type="ARBA" id="ARBA00023002"/>
    </source>
</evidence>
<dbReference type="SUPFAM" id="SSF51182">
    <property type="entry name" value="RmlC-like cupins"/>
    <property type="match status" value="1"/>
</dbReference>
<evidence type="ECO:0000256" key="3">
    <source>
        <dbReference type="ARBA" id="ARBA00022964"/>
    </source>
</evidence>
<proteinExistence type="inferred from homology"/>
<dbReference type="CDD" id="cd10548">
    <property type="entry name" value="cupin_CDO"/>
    <property type="match status" value="1"/>
</dbReference>